<dbReference type="InterPro" id="IPR027417">
    <property type="entry name" value="P-loop_NTPase"/>
</dbReference>
<accession>A0A928VYU8</accession>
<dbReference type="PROSITE" id="PS50837">
    <property type="entry name" value="NACHT"/>
    <property type="match status" value="1"/>
</dbReference>
<proteinExistence type="predicted"/>
<organism evidence="5 6">
    <name type="scientific">Zarconia navalis LEGE 11467</name>
    <dbReference type="NCBI Taxonomy" id="1828826"/>
    <lineage>
        <taxon>Bacteria</taxon>
        <taxon>Bacillati</taxon>
        <taxon>Cyanobacteriota</taxon>
        <taxon>Cyanophyceae</taxon>
        <taxon>Oscillatoriophycideae</taxon>
        <taxon>Oscillatoriales</taxon>
        <taxon>Oscillatoriales incertae sedis</taxon>
        <taxon>Zarconia</taxon>
        <taxon>Zarconia navalis</taxon>
    </lineage>
</organism>
<dbReference type="SMART" id="SM00028">
    <property type="entry name" value="TPR"/>
    <property type="match status" value="9"/>
</dbReference>
<dbReference type="Gene3D" id="3.40.50.300">
    <property type="entry name" value="P-loop containing nucleotide triphosphate hydrolases"/>
    <property type="match status" value="1"/>
</dbReference>
<evidence type="ECO:0000313" key="5">
    <source>
        <dbReference type="EMBL" id="MBE9042702.1"/>
    </source>
</evidence>
<dbReference type="Proteomes" id="UP000621799">
    <property type="component" value="Unassembled WGS sequence"/>
</dbReference>
<keyword evidence="2 3" id="KW-0802">TPR repeat</keyword>
<dbReference type="InterPro" id="IPR011990">
    <property type="entry name" value="TPR-like_helical_dom_sf"/>
</dbReference>
<evidence type="ECO:0000313" key="6">
    <source>
        <dbReference type="Proteomes" id="UP000621799"/>
    </source>
</evidence>
<feature type="repeat" description="TPR" evidence="3">
    <location>
        <begin position="1035"/>
        <end position="1068"/>
    </location>
</feature>
<dbReference type="Gene3D" id="1.25.40.10">
    <property type="entry name" value="Tetratricopeptide repeat domain"/>
    <property type="match status" value="5"/>
</dbReference>
<feature type="repeat" description="TPR" evidence="3">
    <location>
        <begin position="955"/>
        <end position="988"/>
    </location>
</feature>
<keyword evidence="6" id="KW-1185">Reference proteome</keyword>
<dbReference type="PROSITE" id="PS50005">
    <property type="entry name" value="TPR"/>
    <property type="match status" value="5"/>
</dbReference>
<name>A0A928VYU8_9CYAN</name>
<evidence type="ECO:0000256" key="2">
    <source>
        <dbReference type="ARBA" id="ARBA00022803"/>
    </source>
</evidence>
<dbReference type="SMART" id="SM00382">
    <property type="entry name" value="AAA"/>
    <property type="match status" value="1"/>
</dbReference>
<evidence type="ECO:0000256" key="3">
    <source>
        <dbReference type="PROSITE-ProRule" id="PRU00339"/>
    </source>
</evidence>
<feature type="repeat" description="TPR" evidence="3">
    <location>
        <begin position="1075"/>
        <end position="1108"/>
    </location>
</feature>
<dbReference type="InterPro" id="IPR056884">
    <property type="entry name" value="NPHP3-like_N"/>
</dbReference>
<dbReference type="InterPro" id="IPR019734">
    <property type="entry name" value="TPR_rpt"/>
</dbReference>
<dbReference type="EMBL" id="JADEXN010000415">
    <property type="protein sequence ID" value="MBE9042702.1"/>
    <property type="molecule type" value="Genomic_DNA"/>
</dbReference>
<dbReference type="SUPFAM" id="SSF52540">
    <property type="entry name" value="P-loop containing nucleoside triphosphate hydrolases"/>
    <property type="match status" value="1"/>
</dbReference>
<dbReference type="Pfam" id="PF13424">
    <property type="entry name" value="TPR_12"/>
    <property type="match status" value="4"/>
</dbReference>
<feature type="repeat" description="TPR" evidence="3">
    <location>
        <begin position="835"/>
        <end position="868"/>
    </location>
</feature>
<dbReference type="SUPFAM" id="SSF48452">
    <property type="entry name" value="TPR-like"/>
    <property type="match status" value="4"/>
</dbReference>
<dbReference type="InterPro" id="IPR003593">
    <property type="entry name" value="AAA+_ATPase"/>
</dbReference>
<dbReference type="Pfam" id="PF24883">
    <property type="entry name" value="NPHP3_N"/>
    <property type="match status" value="1"/>
</dbReference>
<evidence type="ECO:0000259" key="4">
    <source>
        <dbReference type="PROSITE" id="PS50837"/>
    </source>
</evidence>
<reference evidence="5" key="1">
    <citation type="submission" date="2020-10" db="EMBL/GenBank/DDBJ databases">
        <authorList>
            <person name="Castelo-Branco R."/>
            <person name="Eusebio N."/>
            <person name="Adriana R."/>
            <person name="Vieira A."/>
            <person name="Brugerolle De Fraissinette N."/>
            <person name="Rezende De Castro R."/>
            <person name="Schneider M.P."/>
            <person name="Vasconcelos V."/>
            <person name="Leao P.N."/>
        </authorList>
    </citation>
    <scope>NUCLEOTIDE SEQUENCE</scope>
    <source>
        <strain evidence="5">LEGE 11467</strain>
    </source>
</reference>
<feature type="repeat" description="TPR" evidence="3">
    <location>
        <begin position="875"/>
        <end position="908"/>
    </location>
</feature>
<dbReference type="RefSeq" id="WP_264322853.1">
    <property type="nucleotide sequence ID" value="NZ_JADEXN010000415.1"/>
</dbReference>
<comment type="caution">
    <text evidence="5">The sequence shown here is derived from an EMBL/GenBank/DDBJ whole genome shotgun (WGS) entry which is preliminary data.</text>
</comment>
<dbReference type="InterPro" id="IPR007111">
    <property type="entry name" value="NACHT_NTPase"/>
</dbReference>
<dbReference type="Pfam" id="PF13181">
    <property type="entry name" value="TPR_8"/>
    <property type="match status" value="1"/>
</dbReference>
<sequence length="1311" mass="152492">MKPDTRRTSCVISSLGSTFGKSFAEETEPAMPDFDASDFNPTKTVTEKVDLAQAVRKQQYSVILGDPGAGKTTLLRYLALHFATARRDEKEMVVAGEEGEDLGQTRLPIFFRIADYAEKLATQPELKLDEFLQQFYRQWETQLTATSTEISAEEVAQLLCEKLKSGQCIVLLDGLDEVFDRSSRKQIVDRIEVFVSTYAGNKFVITSRIAGYQEVNLSGRFSHFTIIEMEREQVEQFLRRWCLAVEQAQQPDAAPERQERNAEAEVQGLLDAIDSNEGVQRLTGNPLLLTILALIHRNGSRLPHRRVELYALAVKTLTEDWQLGKKLPDGEKVLLKETEVVDLLAPLAYWMHEEKPSGLVSQEEVEAKLAKKLAELNDEEPDSPSVRQAVEAFLRRVRETTGLFVERAPGFYGFMHLTFEEYFAARYIADNDSEDMLALIRRHWEESRWMEPILLALGYCRIHMPMQLNKVVQKLFAALDDYQPDIERGEIQVKNGSASDPVLVFPVVDEAGIVRYEESATVLKELQFAARVLAEVEVSAKVRSKILNKLVLTAVGFDVWPGLELTEEFEEEYFHTFLRLLRQIELLYQTGETLNLLKKVRDNPNITHKVRTKSNISGFYIACKKADSVLMLWIEEIIANFEPLLFVFLKELVAEMGSEITPVLKKIRKQDIKNKNTQFYLDLATAISCLREQQYDKSIQILKTLENIFDSKFDIFLFWSSAICYQEKEKYSQSDSYYKKAFYCLSIDRSPIAFILCLQQRGTCYRFRGQYQQSLPFFKKALISAKSAELKKYEIQMLWQISKTYKDWEKYDLAIKWDRYYLKINQKLNNRENIASAYNNIGWSYQKWGKYKEAIEHYQKSLDFYQELNLQQKISNQWYFLGSCYRDWEKYQQALEYSLKALKIRQKLDDISRIALAYWQIGRIYQDWRKYEKALEFQKKDLELCKQLDDLSYIARAYWQLGWIYQDWGKYEEAIEHYQFSQKIYQQLSLEKDVASLWLVQAVCYREWGKYQDALECEGKDFEIRQRLEDRLGIAIGYYQLGRIYQGWGKYEEAIEYYQQSRQRYQQLDLEKDVASLWSWLASCYRDLEDYPTAIEHYQQSRDLHQKLGQNQNTARRYRQIGHSQRLLAKKTPDSATALDLFAQAEQNTQQATQLNTAGEYTRNLAYDAIALALIGVELLCHLPADSSQRPQRIAQFEAKYREGFDLLAKLGQTVSRAEKVLKIARAYSEVSAVQNLDTALILAREALKTFQGLNRRKLQAEAFKLLGEIHRHRGEEETARSFFTDSANLYQELDLPAKVAEVEELSANKI</sequence>
<keyword evidence="1" id="KW-0677">Repeat</keyword>
<dbReference type="PANTHER" id="PTHR45641">
    <property type="entry name" value="TETRATRICOPEPTIDE REPEAT PROTEIN (AFU_ORTHOLOGUE AFUA_6G03870)"/>
    <property type="match status" value="1"/>
</dbReference>
<gene>
    <name evidence="5" type="ORF">IQ235_18235</name>
</gene>
<dbReference type="PROSITE" id="PS50293">
    <property type="entry name" value="TPR_REGION"/>
    <property type="match status" value="1"/>
</dbReference>
<dbReference type="PANTHER" id="PTHR45641:SF19">
    <property type="entry name" value="NEPHROCYSTIN-3"/>
    <property type="match status" value="1"/>
</dbReference>
<protein>
    <submittedName>
        <fullName evidence="5">Tetratricopeptide repeat protein</fullName>
    </submittedName>
</protein>
<evidence type="ECO:0000256" key="1">
    <source>
        <dbReference type="ARBA" id="ARBA00022737"/>
    </source>
</evidence>
<feature type="domain" description="NACHT" evidence="4">
    <location>
        <begin position="59"/>
        <end position="208"/>
    </location>
</feature>